<gene>
    <name evidence="1" type="ORF">U5817_09520</name>
    <name evidence="2" type="ORF">U5817_09870</name>
</gene>
<dbReference type="Proteomes" id="UP001626593">
    <property type="component" value="Chromosome"/>
</dbReference>
<protein>
    <recommendedName>
        <fullName evidence="4">HTH cro/C1-type domain-containing protein</fullName>
    </recommendedName>
</protein>
<proteinExistence type="predicted"/>
<dbReference type="RefSeq" id="WP_407280580.1">
    <property type="nucleotide sequence ID" value="NZ_CP141259.1"/>
</dbReference>
<keyword evidence="3" id="KW-1185">Reference proteome</keyword>
<evidence type="ECO:0000313" key="1">
    <source>
        <dbReference type="EMBL" id="WRL48263.1"/>
    </source>
</evidence>
<reference evidence="1 3" key="1">
    <citation type="submission" date="2023-12" db="EMBL/GenBank/DDBJ databases">
        <title>A. evansii MAY27, complete genome.</title>
        <authorList>
            <person name="Wang Y."/>
        </authorList>
    </citation>
    <scope>NUCLEOTIDE SEQUENCE [LARGE SCALE GENOMIC DNA]</scope>
    <source>
        <strain evidence="1 3">MAY27</strain>
    </source>
</reference>
<evidence type="ECO:0000313" key="2">
    <source>
        <dbReference type="EMBL" id="WRL48333.1"/>
    </source>
</evidence>
<evidence type="ECO:0008006" key="4">
    <source>
        <dbReference type="Google" id="ProtNLM"/>
    </source>
</evidence>
<dbReference type="SUPFAM" id="SSF47413">
    <property type="entry name" value="lambda repressor-like DNA-binding domains"/>
    <property type="match status" value="1"/>
</dbReference>
<accession>A0ABZ1AR28</accession>
<organism evidence="1 3">
    <name type="scientific">Aromatoleum evansii</name>
    <name type="common">Azoarcus evansii</name>
    <dbReference type="NCBI Taxonomy" id="59406"/>
    <lineage>
        <taxon>Bacteria</taxon>
        <taxon>Pseudomonadati</taxon>
        <taxon>Pseudomonadota</taxon>
        <taxon>Betaproteobacteria</taxon>
        <taxon>Rhodocyclales</taxon>
        <taxon>Rhodocyclaceae</taxon>
        <taxon>Aromatoleum</taxon>
    </lineage>
</organism>
<name>A0ABZ1AR28_AROEV</name>
<dbReference type="EMBL" id="CP141259">
    <property type="protein sequence ID" value="WRL48333.1"/>
    <property type="molecule type" value="Genomic_DNA"/>
</dbReference>
<sequence length="118" mass="13283">MQREMPMMAAARRPKEVEPKLLEMCRHRLDAIRLCIQLSGLSHETIAEELGLDKGHLCRILQGKAYFPDTRTIKLMELCGNIAPMQWEAQAMGYQLSADSKAQRKAELMAELAALEAA</sequence>
<dbReference type="InterPro" id="IPR010982">
    <property type="entry name" value="Lambda_DNA-bd_dom_sf"/>
</dbReference>
<dbReference type="EMBL" id="CP141259">
    <property type="protein sequence ID" value="WRL48263.1"/>
    <property type="molecule type" value="Genomic_DNA"/>
</dbReference>
<evidence type="ECO:0000313" key="3">
    <source>
        <dbReference type="Proteomes" id="UP001626593"/>
    </source>
</evidence>